<dbReference type="Gene3D" id="3.40.50.720">
    <property type="entry name" value="NAD(P)-binding Rossmann-like Domain"/>
    <property type="match status" value="1"/>
</dbReference>
<dbReference type="OrthoDB" id="9778052at2"/>
<evidence type="ECO:0000313" key="3">
    <source>
        <dbReference type="Proteomes" id="UP000260351"/>
    </source>
</evidence>
<dbReference type="SUPFAM" id="SSF51735">
    <property type="entry name" value="NAD(P)-binding Rossmann-fold domains"/>
    <property type="match status" value="1"/>
</dbReference>
<accession>A0A3E1K5Z5</accession>
<gene>
    <name evidence="2" type="ORF">DZC52_12365</name>
</gene>
<dbReference type="Pfam" id="PF05368">
    <property type="entry name" value="NmrA"/>
    <property type="match status" value="1"/>
</dbReference>
<dbReference type="EMBL" id="QUZK01000046">
    <property type="protein sequence ID" value="RFF29435.1"/>
    <property type="molecule type" value="Genomic_DNA"/>
</dbReference>
<dbReference type="PANTHER" id="PTHR43162:SF1">
    <property type="entry name" value="PRESTALK A DIFFERENTIATION PROTEIN A"/>
    <property type="match status" value="1"/>
</dbReference>
<protein>
    <submittedName>
        <fullName evidence="2">NAD-dependent epimerase/dehydratase family protein</fullName>
    </submittedName>
</protein>
<dbReference type="InterPro" id="IPR036291">
    <property type="entry name" value="NAD(P)-bd_dom_sf"/>
</dbReference>
<dbReference type="PANTHER" id="PTHR43162">
    <property type="match status" value="1"/>
</dbReference>
<dbReference type="Proteomes" id="UP000260351">
    <property type="component" value="Unassembled WGS sequence"/>
</dbReference>
<reference evidence="2 3" key="1">
    <citation type="submission" date="2018-08" db="EMBL/GenBank/DDBJ databases">
        <title>Wenzhouxiangella salilacus sp. nov., a novel bacterium isolated from a saline lake in Xinjiang Province, China.</title>
        <authorList>
            <person name="Han S."/>
        </authorList>
    </citation>
    <scope>NUCLEOTIDE SEQUENCE [LARGE SCALE GENOMIC DNA]</scope>
    <source>
        <strain evidence="2 3">XDB06</strain>
    </source>
</reference>
<feature type="domain" description="NmrA-like" evidence="1">
    <location>
        <begin position="16"/>
        <end position="240"/>
    </location>
</feature>
<dbReference type="InterPro" id="IPR008030">
    <property type="entry name" value="NmrA-like"/>
</dbReference>
<evidence type="ECO:0000259" key="1">
    <source>
        <dbReference type="Pfam" id="PF05368"/>
    </source>
</evidence>
<evidence type="ECO:0000313" key="2">
    <source>
        <dbReference type="EMBL" id="RFF29435.1"/>
    </source>
</evidence>
<organism evidence="2 3">
    <name type="scientific">Wenzhouxiangella sediminis</name>
    <dbReference type="NCBI Taxonomy" id="1792836"/>
    <lineage>
        <taxon>Bacteria</taxon>
        <taxon>Pseudomonadati</taxon>
        <taxon>Pseudomonadota</taxon>
        <taxon>Gammaproteobacteria</taxon>
        <taxon>Chromatiales</taxon>
        <taxon>Wenzhouxiangellaceae</taxon>
        <taxon>Wenzhouxiangella</taxon>
    </lineage>
</organism>
<dbReference type="AlphaFoldDB" id="A0A3E1K5Z5"/>
<sequence length="312" mass="33447">MLSPDSNGAACMNIEKLLVFGATGTQGHPVVEAALEAGLAVRAATRDLDEAEEKLPGRVEMVRADLTDAEDVREAAEGVDAIFFHLTAMPDEPEATRAVDHVLAAAASAGVARIVFTTGGYCGDDMPPGPFVDGLRRISDRILSADVPAVVLRPTLYLANLVWPHIIREIRDYGRLVYPPLDAGQRLNWTSTEDQGRIAVACMSADVAGEVIDVASPEPVTGPELCRLLAEVYGREVHFAPQSIDGFADGMSHLSGSAHVGQLLAGLYEGYASLDEGPLVDTDELERRLDVRLTPVSGWVRDRLGYLLSLYG</sequence>
<dbReference type="InterPro" id="IPR051604">
    <property type="entry name" value="Ergot_Alk_Oxidoreductase"/>
</dbReference>
<proteinExistence type="predicted"/>
<comment type="caution">
    <text evidence="2">The sequence shown here is derived from an EMBL/GenBank/DDBJ whole genome shotgun (WGS) entry which is preliminary data.</text>
</comment>
<keyword evidence="3" id="KW-1185">Reference proteome</keyword>
<name>A0A3E1K5Z5_9GAMM</name>